<dbReference type="EMBL" id="ML977497">
    <property type="protein sequence ID" value="KAF2134566.1"/>
    <property type="molecule type" value="Genomic_DNA"/>
</dbReference>
<organism evidence="1 2">
    <name type="scientific">Dothidotthia symphoricarpi CBS 119687</name>
    <dbReference type="NCBI Taxonomy" id="1392245"/>
    <lineage>
        <taxon>Eukaryota</taxon>
        <taxon>Fungi</taxon>
        <taxon>Dikarya</taxon>
        <taxon>Ascomycota</taxon>
        <taxon>Pezizomycotina</taxon>
        <taxon>Dothideomycetes</taxon>
        <taxon>Pleosporomycetidae</taxon>
        <taxon>Pleosporales</taxon>
        <taxon>Dothidotthiaceae</taxon>
        <taxon>Dothidotthia</taxon>
    </lineage>
</organism>
<dbReference type="GO" id="GO:0000444">
    <property type="term" value="C:MIS12/MIND type complex"/>
    <property type="evidence" value="ECO:0007669"/>
    <property type="project" value="TreeGrafter"/>
</dbReference>
<dbReference type="InterPro" id="IPR013950">
    <property type="entry name" value="Mis14/Nsl1"/>
</dbReference>
<evidence type="ECO:0008006" key="3">
    <source>
        <dbReference type="Google" id="ProtNLM"/>
    </source>
</evidence>
<dbReference type="OrthoDB" id="2135762at2759"/>
<dbReference type="GO" id="GO:0000070">
    <property type="term" value="P:mitotic sister chromatid segregation"/>
    <property type="evidence" value="ECO:0007669"/>
    <property type="project" value="InterPro"/>
</dbReference>
<protein>
    <recommendedName>
        <fullName evidence="3">Kinetochore protein mis14</fullName>
    </recommendedName>
</protein>
<proteinExistence type="predicted"/>
<gene>
    <name evidence="1" type="ORF">P153DRAFT_362324</name>
</gene>
<accession>A0A6A6ASM0</accession>
<name>A0A6A6ASM0_9PLEO</name>
<dbReference type="PANTHER" id="PTHR31749">
    <property type="entry name" value="KINETOCHORE-ASSOCIATED PROTEIN NSL1 HOMOLOG"/>
    <property type="match status" value="1"/>
</dbReference>
<reference evidence="1" key="1">
    <citation type="journal article" date="2020" name="Stud. Mycol.">
        <title>101 Dothideomycetes genomes: a test case for predicting lifestyles and emergence of pathogens.</title>
        <authorList>
            <person name="Haridas S."/>
            <person name="Albert R."/>
            <person name="Binder M."/>
            <person name="Bloem J."/>
            <person name="Labutti K."/>
            <person name="Salamov A."/>
            <person name="Andreopoulos B."/>
            <person name="Baker S."/>
            <person name="Barry K."/>
            <person name="Bills G."/>
            <person name="Bluhm B."/>
            <person name="Cannon C."/>
            <person name="Castanera R."/>
            <person name="Culley D."/>
            <person name="Daum C."/>
            <person name="Ezra D."/>
            <person name="Gonzalez J."/>
            <person name="Henrissat B."/>
            <person name="Kuo A."/>
            <person name="Liang C."/>
            <person name="Lipzen A."/>
            <person name="Lutzoni F."/>
            <person name="Magnuson J."/>
            <person name="Mondo S."/>
            <person name="Nolan M."/>
            <person name="Ohm R."/>
            <person name="Pangilinan J."/>
            <person name="Park H.-J."/>
            <person name="Ramirez L."/>
            <person name="Alfaro M."/>
            <person name="Sun H."/>
            <person name="Tritt A."/>
            <person name="Yoshinaga Y."/>
            <person name="Zwiers L.-H."/>
            <person name="Turgeon B."/>
            <person name="Goodwin S."/>
            <person name="Spatafora J."/>
            <person name="Crous P."/>
            <person name="Grigoriev I."/>
        </authorList>
    </citation>
    <scope>NUCLEOTIDE SEQUENCE</scope>
    <source>
        <strain evidence="1">CBS 119687</strain>
    </source>
</reference>
<evidence type="ECO:0000313" key="2">
    <source>
        <dbReference type="Proteomes" id="UP000799771"/>
    </source>
</evidence>
<dbReference type="RefSeq" id="XP_033528953.1">
    <property type="nucleotide sequence ID" value="XM_033667104.1"/>
</dbReference>
<evidence type="ECO:0000313" key="1">
    <source>
        <dbReference type="EMBL" id="KAF2134566.1"/>
    </source>
</evidence>
<dbReference type="AlphaFoldDB" id="A0A6A6ASM0"/>
<sequence>MNPEHRKIELQSPQDLTYLTTQIRTAALQKLNLHLPPVTDSAEPDDLRTQVEALVDAFVAHVLQGMRHNISINGIDVVASAQAWSDSGERMEGVISQQELEVEGVEFEAFDEKLRGRLGSAVLKRDALVAKISQHRRATPAVAARRFEEQWVSEMQGLEQGQVGGEEEALGDEAVMLAMQRQDEVQKNWERAVEGLARLNKGLPETRARLERCGDVVGYLGGGEKK</sequence>
<dbReference type="Proteomes" id="UP000799771">
    <property type="component" value="Unassembled WGS sequence"/>
</dbReference>
<dbReference type="PANTHER" id="PTHR31749:SF3">
    <property type="entry name" value="KINETOCHORE-ASSOCIATED PROTEIN NSL1 HOMOLOG"/>
    <property type="match status" value="1"/>
</dbReference>
<keyword evidence="2" id="KW-1185">Reference proteome</keyword>
<dbReference type="Pfam" id="PF08641">
    <property type="entry name" value="Mis14"/>
    <property type="match status" value="1"/>
</dbReference>
<dbReference type="GeneID" id="54407536"/>